<name>A0A7J7IHY0_9RHOD</name>
<dbReference type="EMBL" id="VWRR01000009">
    <property type="protein sequence ID" value="KAF6002618.1"/>
    <property type="molecule type" value="Genomic_DNA"/>
</dbReference>
<evidence type="ECO:0000313" key="2">
    <source>
        <dbReference type="Proteomes" id="UP000530660"/>
    </source>
</evidence>
<protein>
    <submittedName>
        <fullName evidence="1">Fanconi anemia group D2 protein</fullName>
    </submittedName>
</protein>
<organism evidence="1 2">
    <name type="scientific">Cyanidiococcus yangmingshanensis</name>
    <dbReference type="NCBI Taxonomy" id="2690220"/>
    <lineage>
        <taxon>Eukaryota</taxon>
        <taxon>Rhodophyta</taxon>
        <taxon>Bangiophyceae</taxon>
        <taxon>Cyanidiales</taxon>
        <taxon>Cyanidiaceae</taxon>
        <taxon>Cyanidiococcus</taxon>
    </lineage>
</organism>
<keyword evidence="2" id="KW-1185">Reference proteome</keyword>
<reference evidence="1 2" key="1">
    <citation type="journal article" date="2020" name="J. Phycol.">
        <title>Comparative genome analysis reveals Cyanidiococcus gen. nov., a new extremophilic red algal genus sister to Cyanidioschyzon (Cyanidioschyzonaceae, Rhodophyta).</title>
        <authorList>
            <person name="Liu S.-L."/>
            <person name="Chiang Y.-R."/>
            <person name="Yoon H.S."/>
            <person name="Fu H.-Y."/>
        </authorList>
    </citation>
    <scope>NUCLEOTIDE SEQUENCE [LARGE SCALE GENOMIC DNA]</scope>
    <source>
        <strain evidence="1 2">THAL066</strain>
    </source>
</reference>
<evidence type="ECO:0000313" key="1">
    <source>
        <dbReference type="EMBL" id="KAF6002618.1"/>
    </source>
</evidence>
<dbReference type="AlphaFoldDB" id="A0A7J7IHY0"/>
<accession>A0A7J7IHY0</accession>
<sequence>MAGGVRILPLSESRDLLVSYLPAALVIKLQEVGLGLLGREDGNGESCVRYVVTSADALWALRALLATESEHSGFDCAGSSTTPDPGVCQAALIIDAVEKAWRADDATLERSLLPILQLRCPDARKIAAHRPSS</sequence>
<proteinExistence type="predicted"/>
<dbReference type="Proteomes" id="UP000530660">
    <property type="component" value="Unassembled WGS sequence"/>
</dbReference>
<gene>
    <name evidence="1" type="primary">FANCD2_1</name>
    <name evidence="1" type="ORF">F1559_000527</name>
</gene>
<comment type="caution">
    <text evidence="1">The sequence shown here is derived from an EMBL/GenBank/DDBJ whole genome shotgun (WGS) entry which is preliminary data.</text>
</comment>